<organism evidence="2 3">
    <name type="scientific">Zophobas morio</name>
    <dbReference type="NCBI Taxonomy" id="2755281"/>
    <lineage>
        <taxon>Eukaryota</taxon>
        <taxon>Metazoa</taxon>
        <taxon>Ecdysozoa</taxon>
        <taxon>Arthropoda</taxon>
        <taxon>Hexapoda</taxon>
        <taxon>Insecta</taxon>
        <taxon>Pterygota</taxon>
        <taxon>Neoptera</taxon>
        <taxon>Endopterygota</taxon>
        <taxon>Coleoptera</taxon>
        <taxon>Polyphaga</taxon>
        <taxon>Cucujiformia</taxon>
        <taxon>Tenebrionidae</taxon>
        <taxon>Zophobas</taxon>
    </lineage>
</organism>
<sequence>MLIAANWWMAHCERVAWRHAVGASCWVRKNWRKSPRFASSTTVNWSWIYPGKPGKSRAGAQPRLRHAVHYRDNCASFRVDCVFQERRSLFFTPVPNLIMAVIVGIIGRMMSTSGEDRRDLA</sequence>
<evidence type="ECO:0000256" key="1">
    <source>
        <dbReference type="SAM" id="Phobius"/>
    </source>
</evidence>
<name>A0AA38MPJ7_9CUCU</name>
<evidence type="ECO:0000313" key="2">
    <source>
        <dbReference type="EMBL" id="KAJ3663068.1"/>
    </source>
</evidence>
<keyword evidence="1" id="KW-0472">Membrane</keyword>
<comment type="caution">
    <text evidence="2">The sequence shown here is derived from an EMBL/GenBank/DDBJ whole genome shotgun (WGS) entry which is preliminary data.</text>
</comment>
<proteinExistence type="predicted"/>
<keyword evidence="1" id="KW-1133">Transmembrane helix</keyword>
<dbReference type="AlphaFoldDB" id="A0AA38MPJ7"/>
<protein>
    <submittedName>
        <fullName evidence="2">Uncharacterized protein</fullName>
    </submittedName>
</protein>
<feature type="transmembrane region" description="Helical" evidence="1">
    <location>
        <begin position="88"/>
        <end position="110"/>
    </location>
</feature>
<accession>A0AA38MPJ7</accession>
<keyword evidence="1" id="KW-0812">Transmembrane</keyword>
<dbReference type="EMBL" id="JALNTZ010000002">
    <property type="protein sequence ID" value="KAJ3663068.1"/>
    <property type="molecule type" value="Genomic_DNA"/>
</dbReference>
<keyword evidence="3" id="KW-1185">Reference proteome</keyword>
<dbReference type="Proteomes" id="UP001168821">
    <property type="component" value="Unassembled WGS sequence"/>
</dbReference>
<evidence type="ECO:0000313" key="3">
    <source>
        <dbReference type="Proteomes" id="UP001168821"/>
    </source>
</evidence>
<reference evidence="2" key="1">
    <citation type="journal article" date="2023" name="G3 (Bethesda)">
        <title>Whole genome assemblies of Zophobas morio and Tenebrio molitor.</title>
        <authorList>
            <person name="Kaur S."/>
            <person name="Stinson S.A."/>
            <person name="diCenzo G.C."/>
        </authorList>
    </citation>
    <scope>NUCLEOTIDE SEQUENCE</scope>
    <source>
        <strain evidence="2">QUZm001</strain>
    </source>
</reference>
<gene>
    <name evidence="2" type="ORF">Zmor_007377</name>
</gene>